<name>A0ABY2E438_9MICO</name>
<evidence type="ECO:0000256" key="6">
    <source>
        <dbReference type="SAM" id="Phobius"/>
    </source>
</evidence>
<keyword evidence="3" id="KW-0732">Signal</keyword>
<dbReference type="InterPro" id="IPR026588">
    <property type="entry name" value="Choice_anch_A"/>
</dbReference>
<protein>
    <submittedName>
        <fullName evidence="8">Choice-of-anchor A family protein</fullName>
    </submittedName>
</protein>
<feature type="compositionally biased region" description="Low complexity" evidence="5">
    <location>
        <begin position="612"/>
        <end position="627"/>
    </location>
</feature>
<keyword evidence="2" id="KW-0964">Secreted</keyword>
<gene>
    <name evidence="8" type="ORF">EXU48_08295</name>
</gene>
<reference evidence="8 9" key="1">
    <citation type="submission" date="2019-03" db="EMBL/GenBank/DDBJ databases">
        <title>Genomic features of bacteria from cold environments.</title>
        <authorList>
            <person name="Shen L."/>
        </authorList>
    </citation>
    <scope>NUCLEOTIDE SEQUENCE [LARGE SCALE GENOMIC DNA]</scope>
    <source>
        <strain evidence="9">T3246-1</strain>
    </source>
</reference>
<keyword evidence="6" id="KW-0812">Transmembrane</keyword>
<dbReference type="Proteomes" id="UP000504882">
    <property type="component" value="Unassembled WGS sequence"/>
</dbReference>
<keyword evidence="4" id="KW-0572">Peptidoglycan-anchor</keyword>
<evidence type="ECO:0000313" key="8">
    <source>
        <dbReference type="EMBL" id="TDE94788.1"/>
    </source>
</evidence>
<dbReference type="PROSITE" id="PS50847">
    <property type="entry name" value="GRAM_POS_ANCHORING"/>
    <property type="match status" value="1"/>
</dbReference>
<dbReference type="Pfam" id="PF20597">
    <property type="entry name" value="pAdhesive_15"/>
    <property type="match status" value="1"/>
</dbReference>
<feature type="region of interest" description="Disordered" evidence="5">
    <location>
        <begin position="558"/>
        <end position="627"/>
    </location>
</feature>
<dbReference type="Pfam" id="PF19407">
    <property type="entry name" value="DUF5979"/>
    <property type="match status" value="1"/>
</dbReference>
<accession>A0ABY2E438</accession>
<feature type="compositionally biased region" description="Acidic residues" evidence="5">
    <location>
        <begin position="566"/>
        <end position="577"/>
    </location>
</feature>
<sequence length="658" mass="67473">MCWSWAPRKARSWSPATRMSAVISRSCRTVPDGPVRTVCDQAHVADQTARDVGPGSCRFPWRSIESEPDGSVRTEEMTGMRAIRRARGVALATSMVLALGASFAVSAPADAAVPEEGFNPFTAAGGYSIYARSDALLGNAETEGAIAVGGTLAVRSDGGGYGVLHVAAGTGDYILPVVDGEPNRLLIGGFAAEDNGRVEVSGAGSSEVGTVKLTPQPQDSPFGYEERGGWIRYRLAGAEADQPPLIDARGQAWPGDAESAAAQLTTAEPTVATYVESQMSWTYDEAARCLADVTDPDTGLANHVAVAEDTGDRVVLEPLAADRVNVVNYGDLVGAGVIQFSGGVTPGVTNPLIVRVDAGTTSVLAARADPAGYAPYLMWDLSAVTGAVEVRAANSRIDGSVYAPNVDLTLHAQPIDGQIIADDLHLSDSSGEAHAYFFRGSLPCAVPQQTGGFTVTKVVTGDGADLVPADAVFTVEYALDGGAPVSLTLAPGETSAVIAGLPIGTEVSLREVRPADGDEVAWAAPTWSVDGAGLAPDADGSVGFAVTGSSVVELTVTNTATPVDPDPTDPDPTDPDPTDPVPVDPDPTEPDGPDEQVPPSPDAQEPGGTPADSDQSDSTGSTQELPTTGADAAALLLLAGALAGTGLGVRRLARIRRS</sequence>
<dbReference type="EMBL" id="SMNA01000004">
    <property type="protein sequence ID" value="TDE94788.1"/>
    <property type="molecule type" value="Genomic_DNA"/>
</dbReference>
<feature type="transmembrane region" description="Helical" evidence="6">
    <location>
        <begin position="89"/>
        <end position="109"/>
    </location>
</feature>
<evidence type="ECO:0000313" key="9">
    <source>
        <dbReference type="Proteomes" id="UP000504882"/>
    </source>
</evidence>
<comment type="caution">
    <text evidence="8">The sequence shown here is derived from an EMBL/GenBank/DDBJ whole genome shotgun (WGS) entry which is preliminary data.</text>
</comment>
<proteinExistence type="predicted"/>
<keyword evidence="6" id="KW-1133">Transmembrane helix</keyword>
<dbReference type="NCBIfam" id="TIGR04215">
    <property type="entry name" value="choice_anch_A"/>
    <property type="match status" value="1"/>
</dbReference>
<evidence type="ECO:0000259" key="7">
    <source>
        <dbReference type="PROSITE" id="PS50847"/>
    </source>
</evidence>
<keyword evidence="1" id="KW-0134">Cell wall</keyword>
<evidence type="ECO:0000256" key="2">
    <source>
        <dbReference type="ARBA" id="ARBA00022525"/>
    </source>
</evidence>
<feature type="domain" description="Gram-positive cocci surface proteins LPxTG" evidence="7">
    <location>
        <begin position="625"/>
        <end position="658"/>
    </location>
</feature>
<dbReference type="InterPro" id="IPR046022">
    <property type="entry name" value="DUF5979"/>
</dbReference>
<evidence type="ECO:0000256" key="3">
    <source>
        <dbReference type="ARBA" id="ARBA00022729"/>
    </source>
</evidence>
<evidence type="ECO:0000256" key="4">
    <source>
        <dbReference type="ARBA" id="ARBA00023088"/>
    </source>
</evidence>
<evidence type="ECO:0000256" key="1">
    <source>
        <dbReference type="ARBA" id="ARBA00022512"/>
    </source>
</evidence>
<organism evidence="8 9">
    <name type="scientific">Occultella glacieicola</name>
    <dbReference type="NCBI Taxonomy" id="2518684"/>
    <lineage>
        <taxon>Bacteria</taxon>
        <taxon>Bacillati</taxon>
        <taxon>Actinomycetota</taxon>
        <taxon>Actinomycetes</taxon>
        <taxon>Micrococcales</taxon>
        <taxon>Ruaniaceae</taxon>
        <taxon>Occultella</taxon>
    </lineage>
</organism>
<keyword evidence="6" id="KW-0472">Membrane</keyword>
<dbReference type="InterPro" id="IPR019931">
    <property type="entry name" value="LPXTG_anchor"/>
</dbReference>
<keyword evidence="9" id="KW-1185">Reference proteome</keyword>
<evidence type="ECO:0000256" key="5">
    <source>
        <dbReference type="SAM" id="MobiDB-lite"/>
    </source>
</evidence>